<dbReference type="EMBL" id="PYWC01000016">
    <property type="protein sequence ID" value="PWW78262.1"/>
    <property type="molecule type" value="Genomic_DNA"/>
</dbReference>
<evidence type="ECO:0000313" key="2">
    <source>
        <dbReference type="EMBL" id="PWW78262.1"/>
    </source>
</evidence>
<keyword evidence="3" id="KW-1185">Reference proteome</keyword>
<evidence type="ECO:0000256" key="1">
    <source>
        <dbReference type="SAM" id="MobiDB-lite"/>
    </source>
</evidence>
<gene>
    <name evidence="2" type="ORF">C7212DRAFT_345089</name>
</gene>
<organism evidence="2 3">
    <name type="scientific">Tuber magnatum</name>
    <name type="common">white Piedmont truffle</name>
    <dbReference type="NCBI Taxonomy" id="42249"/>
    <lineage>
        <taxon>Eukaryota</taxon>
        <taxon>Fungi</taxon>
        <taxon>Dikarya</taxon>
        <taxon>Ascomycota</taxon>
        <taxon>Pezizomycotina</taxon>
        <taxon>Pezizomycetes</taxon>
        <taxon>Pezizales</taxon>
        <taxon>Tuberaceae</taxon>
        <taxon>Tuber</taxon>
    </lineage>
</organism>
<name>A0A317SV50_9PEZI</name>
<feature type="compositionally biased region" description="Low complexity" evidence="1">
    <location>
        <begin position="65"/>
        <end position="87"/>
    </location>
</feature>
<comment type="caution">
    <text evidence="2">The sequence shown here is derived from an EMBL/GenBank/DDBJ whole genome shotgun (WGS) entry which is preliminary data.</text>
</comment>
<dbReference type="AlphaFoldDB" id="A0A317SV50"/>
<dbReference type="STRING" id="42249.A0A317SV50"/>
<sequence length="116" mass="12175">MPIYAERPLQTLMMPASSSRPKRKSRGDAYLEDNGIGMGGGGGKKEKENSAPAAKKRREEDKQSSKSTATTATATSTSVTGSTATATKPKSPPAIGGGRRRGTAAIRSCCDFFLCF</sequence>
<feature type="region of interest" description="Disordered" evidence="1">
    <location>
        <begin position="1"/>
        <end position="102"/>
    </location>
</feature>
<reference evidence="2 3" key="1">
    <citation type="submission" date="2018-03" db="EMBL/GenBank/DDBJ databases">
        <title>Genomes of Pezizomycetes fungi and the evolution of truffles.</title>
        <authorList>
            <person name="Murat C."/>
            <person name="Payen T."/>
            <person name="Noel B."/>
            <person name="Kuo A."/>
            <person name="Martin F.M."/>
        </authorList>
    </citation>
    <scope>NUCLEOTIDE SEQUENCE [LARGE SCALE GENOMIC DNA]</scope>
    <source>
        <strain evidence="2">091103-1</strain>
    </source>
</reference>
<proteinExistence type="predicted"/>
<evidence type="ECO:0000313" key="3">
    <source>
        <dbReference type="Proteomes" id="UP000246991"/>
    </source>
</evidence>
<protein>
    <submittedName>
        <fullName evidence="2">Uncharacterized protein</fullName>
    </submittedName>
</protein>
<accession>A0A317SV50</accession>
<dbReference type="Proteomes" id="UP000246991">
    <property type="component" value="Unassembled WGS sequence"/>
</dbReference>